<dbReference type="Proteomes" id="UP000676079">
    <property type="component" value="Chromosome"/>
</dbReference>
<proteinExistence type="predicted"/>
<evidence type="ECO:0000313" key="1">
    <source>
        <dbReference type="EMBL" id="QUX23948.1"/>
    </source>
</evidence>
<gene>
    <name evidence="1" type="ORF">KGD84_06355</name>
</gene>
<dbReference type="Pfam" id="PF04134">
    <property type="entry name" value="DCC1-like"/>
    <property type="match status" value="1"/>
</dbReference>
<reference evidence="1 2" key="1">
    <citation type="submission" date="2021-05" db="EMBL/GenBank/DDBJ databases">
        <title>Direct Submission.</title>
        <authorList>
            <person name="Li K."/>
            <person name="Gao J."/>
        </authorList>
    </citation>
    <scope>NUCLEOTIDE SEQUENCE [LARGE SCALE GENOMIC DNA]</scope>
    <source>
        <strain evidence="1 2">Mg02</strain>
    </source>
</reference>
<accession>A0ABX8BU97</accession>
<sequence>MAVFLYDDDCGFCKRMVALARDRLGARTEFAAWQDTDLDALGLTPEQTSEAAWVVHPDGRRFSGGDAVAEVLLSSRPLLRPVGRLMRLPLLRSANRLAYRWVAANRYRLPGGTASCALPRP</sequence>
<dbReference type="InterPro" id="IPR007263">
    <property type="entry name" value="DCC1-like"/>
</dbReference>
<dbReference type="EMBL" id="CP074133">
    <property type="protein sequence ID" value="QUX23948.1"/>
    <property type="molecule type" value="Genomic_DNA"/>
</dbReference>
<dbReference type="RefSeq" id="WP_220565203.1">
    <property type="nucleotide sequence ID" value="NZ_CP074133.1"/>
</dbReference>
<keyword evidence="2" id="KW-1185">Reference proteome</keyword>
<evidence type="ECO:0000313" key="2">
    <source>
        <dbReference type="Proteomes" id="UP000676079"/>
    </source>
</evidence>
<organism evidence="1 2">
    <name type="scientific">Nocardiopsis changdeensis</name>
    <dbReference type="NCBI Taxonomy" id="2831969"/>
    <lineage>
        <taxon>Bacteria</taxon>
        <taxon>Bacillati</taxon>
        <taxon>Actinomycetota</taxon>
        <taxon>Actinomycetes</taxon>
        <taxon>Streptosporangiales</taxon>
        <taxon>Nocardiopsidaceae</taxon>
        <taxon>Nocardiopsis</taxon>
    </lineage>
</organism>
<protein>
    <submittedName>
        <fullName evidence="1">DUF393 domain-containing protein</fullName>
    </submittedName>
</protein>
<name>A0ABX8BU97_9ACTN</name>